<proteinExistence type="predicted"/>
<keyword evidence="1" id="KW-0812">Transmembrane</keyword>
<feature type="transmembrane region" description="Helical" evidence="1">
    <location>
        <begin position="109"/>
        <end position="129"/>
    </location>
</feature>
<sequence length="189" mass="20391">MGFVLIMIRGSSLLLNREQIIPDHLSAHPPSISNMACTAPNSLSYYSTSNAILSTIGICYVLVGIMVAGIGGKVTALLAVPILSSIGCAIANGLAYYGSFVGCPLVNQAVAFLFCHFSWTVSAMFVHSVGNSDLRSRTPFLWVHHPTQSPPRSRAHCILDYLLVAYALDPSHPRHYCSDTHKLSTSRDA</sequence>
<organism evidence="2 3">
    <name type="scientific">Pochonia chlamydosporia 170</name>
    <dbReference type="NCBI Taxonomy" id="1380566"/>
    <lineage>
        <taxon>Eukaryota</taxon>
        <taxon>Fungi</taxon>
        <taxon>Dikarya</taxon>
        <taxon>Ascomycota</taxon>
        <taxon>Pezizomycotina</taxon>
        <taxon>Sordariomycetes</taxon>
        <taxon>Hypocreomycetidae</taxon>
        <taxon>Hypocreales</taxon>
        <taxon>Clavicipitaceae</taxon>
        <taxon>Pochonia</taxon>
    </lineage>
</organism>
<feature type="transmembrane region" description="Helical" evidence="1">
    <location>
        <begin position="77"/>
        <end position="97"/>
    </location>
</feature>
<feature type="transmembrane region" description="Helical" evidence="1">
    <location>
        <begin position="51"/>
        <end position="70"/>
    </location>
</feature>
<dbReference type="GeneID" id="28847411"/>
<dbReference type="KEGG" id="pchm:VFPPC_03993"/>
<keyword evidence="3" id="KW-1185">Reference proteome</keyword>
<gene>
    <name evidence="2" type="ORF">VFPPC_03993</name>
</gene>
<keyword evidence="1" id="KW-0472">Membrane</keyword>
<dbReference type="Proteomes" id="UP000078397">
    <property type="component" value="Unassembled WGS sequence"/>
</dbReference>
<protein>
    <submittedName>
        <fullName evidence="2">Uncharacterized protein</fullName>
    </submittedName>
</protein>
<accession>A0A179FPW1</accession>
<reference evidence="2 3" key="1">
    <citation type="journal article" date="2016" name="PLoS Pathog.">
        <title>Biosynthesis of antibiotic leucinostatins in bio-control fungus Purpureocillium lilacinum and their inhibition on phytophthora revealed by genome mining.</title>
        <authorList>
            <person name="Wang G."/>
            <person name="Liu Z."/>
            <person name="Lin R."/>
            <person name="Li E."/>
            <person name="Mao Z."/>
            <person name="Ling J."/>
            <person name="Yang Y."/>
            <person name="Yin W.B."/>
            <person name="Xie B."/>
        </authorList>
    </citation>
    <scope>NUCLEOTIDE SEQUENCE [LARGE SCALE GENOMIC DNA]</scope>
    <source>
        <strain evidence="2">170</strain>
    </source>
</reference>
<name>A0A179FPW1_METCM</name>
<evidence type="ECO:0000256" key="1">
    <source>
        <dbReference type="SAM" id="Phobius"/>
    </source>
</evidence>
<comment type="caution">
    <text evidence="2">The sequence shown here is derived from an EMBL/GenBank/DDBJ whole genome shotgun (WGS) entry which is preliminary data.</text>
</comment>
<keyword evidence="1" id="KW-1133">Transmembrane helix</keyword>
<dbReference type="RefSeq" id="XP_022284435.1">
    <property type="nucleotide sequence ID" value="XM_022428371.1"/>
</dbReference>
<dbReference type="STRING" id="1380566.A0A179FPW1"/>
<evidence type="ECO:0000313" key="2">
    <source>
        <dbReference type="EMBL" id="OAQ67624.2"/>
    </source>
</evidence>
<dbReference type="OrthoDB" id="5084002at2759"/>
<dbReference type="EMBL" id="LSBJ02000003">
    <property type="protein sequence ID" value="OAQ67624.2"/>
    <property type="molecule type" value="Genomic_DNA"/>
</dbReference>
<evidence type="ECO:0000313" key="3">
    <source>
        <dbReference type="Proteomes" id="UP000078397"/>
    </source>
</evidence>
<dbReference type="AlphaFoldDB" id="A0A179FPW1"/>